<evidence type="ECO:0000313" key="2">
    <source>
        <dbReference type="EMBL" id="AQS68806.1"/>
    </source>
</evidence>
<dbReference type="KEGG" id="spac:B1H29_19390"/>
<proteinExistence type="predicted"/>
<accession>A0A1S6JAN7</accession>
<name>A0A1S6JAN7_9ACTN</name>
<keyword evidence="3" id="KW-1185">Reference proteome</keyword>
<feature type="region of interest" description="Disordered" evidence="1">
    <location>
        <begin position="397"/>
        <end position="434"/>
    </location>
</feature>
<protein>
    <submittedName>
        <fullName evidence="2">Uncharacterized protein</fullName>
    </submittedName>
</protein>
<evidence type="ECO:0000256" key="1">
    <source>
        <dbReference type="SAM" id="MobiDB-lite"/>
    </source>
</evidence>
<organism evidence="2 3">
    <name type="scientific">Streptomyces pactum</name>
    <dbReference type="NCBI Taxonomy" id="68249"/>
    <lineage>
        <taxon>Bacteria</taxon>
        <taxon>Bacillati</taxon>
        <taxon>Actinomycetota</taxon>
        <taxon>Actinomycetes</taxon>
        <taxon>Kitasatosporales</taxon>
        <taxon>Streptomycetaceae</taxon>
        <taxon>Streptomyces</taxon>
    </lineage>
</organism>
<evidence type="ECO:0000313" key="3">
    <source>
        <dbReference type="Proteomes" id="UP000189443"/>
    </source>
</evidence>
<dbReference type="RefSeq" id="WP_055422007.1">
    <property type="nucleotide sequence ID" value="NZ_CP019724.1"/>
</dbReference>
<gene>
    <name evidence="2" type="ORF">B1H29_19390</name>
</gene>
<dbReference type="AlphaFoldDB" id="A0A1S6JAN7"/>
<reference evidence="2 3" key="1">
    <citation type="submission" date="2017-02" db="EMBL/GenBank/DDBJ databases">
        <title>Streptomyces pactum ACT12 Genome sequencing and assembly.</title>
        <authorList>
            <person name="Xue Q."/>
            <person name="Yan X."/>
            <person name="Jia L."/>
            <person name="Yan H."/>
        </authorList>
    </citation>
    <scope>NUCLEOTIDE SEQUENCE [LARGE SCALE GENOMIC DNA]</scope>
    <source>
        <strain evidence="2 3">ACT12</strain>
    </source>
</reference>
<dbReference type="OrthoDB" id="3591164at2"/>
<dbReference type="Proteomes" id="UP000189443">
    <property type="component" value="Chromosome"/>
</dbReference>
<sequence>MWKAPVNAREALPYIVDAARRDGYLGLMVILARTAEARTLHEELSRDWTSIHDVTGHRIAVLCPDPCFVDDPEEEPYYTALESPRSLFWKNLTLDDCGDFTHTRVLTPDDAWRGIPVARPPYPEDVQQAAWTEAVSRCAEFFGITERRLPAVLVLCLREEVDMLIQLRPETSLYKLCKRIASHPGYSPGDDFWLRERVRLTRLVERFPRHGSGRHERRKVENPPTSMARLLEVDAVRKQIDGLRHHLTLVAHVAPEAHRTWSENLAELIRADAAEQTAQAFLTEIARAVRADPRKVDWRGLDKKVGKVKRALREAADPPAELHYVPESQDAKAEREAQLAALQAELTETERWLDTRPGLAEACRKAVRDEMGPCAVESLELSECISRGRGYSAGRIQAMRPTDSPPPCEDANTSRDTETGAGATAGTDNDLSGTIHGPAVQAGQMGDVHFHVHEPRAQSRTDGLAWLQRAWGRRKRRDY</sequence>
<dbReference type="EMBL" id="CP019724">
    <property type="protein sequence ID" value="AQS68806.1"/>
    <property type="molecule type" value="Genomic_DNA"/>
</dbReference>